<dbReference type="GO" id="GO:0004605">
    <property type="term" value="F:phosphatidate cytidylyltransferase activity"/>
    <property type="evidence" value="ECO:0007669"/>
    <property type="project" value="UniProtKB-EC"/>
</dbReference>
<evidence type="ECO:0000313" key="15">
    <source>
        <dbReference type="EMBL" id="ETV94318.1"/>
    </source>
</evidence>
<gene>
    <name evidence="15" type="ORF">H310_11967</name>
</gene>
<feature type="transmembrane region" description="Helical" evidence="14">
    <location>
        <begin position="308"/>
        <end position="329"/>
    </location>
</feature>
<keyword evidence="4" id="KW-0444">Lipid biosynthesis</keyword>
<dbReference type="STRING" id="157072.A0A024TJU6"/>
<evidence type="ECO:0000256" key="8">
    <source>
        <dbReference type="ARBA" id="ARBA00022989"/>
    </source>
</evidence>
<dbReference type="UniPathway" id="UPA00557">
    <property type="reaction ID" value="UER00614"/>
</dbReference>
<dbReference type="EC" id="2.7.7.41" evidence="13"/>
<keyword evidence="12" id="KW-1208">Phospholipid metabolism</keyword>
<keyword evidence="3" id="KW-1003">Cell membrane</keyword>
<dbReference type="OrthoDB" id="10260889at2759"/>
<reference evidence="15" key="1">
    <citation type="submission" date="2013-12" db="EMBL/GenBank/DDBJ databases">
        <title>The Genome Sequence of Aphanomyces invadans NJM9701.</title>
        <authorList>
            <consortium name="The Broad Institute Genomics Platform"/>
            <person name="Russ C."/>
            <person name="Tyler B."/>
            <person name="van West P."/>
            <person name="Dieguez-Uribeondo J."/>
            <person name="Young S.K."/>
            <person name="Zeng Q."/>
            <person name="Gargeya S."/>
            <person name="Fitzgerald M."/>
            <person name="Abouelleil A."/>
            <person name="Alvarado L."/>
            <person name="Chapman S.B."/>
            <person name="Gainer-Dewar J."/>
            <person name="Goldberg J."/>
            <person name="Griggs A."/>
            <person name="Gujja S."/>
            <person name="Hansen M."/>
            <person name="Howarth C."/>
            <person name="Imamovic A."/>
            <person name="Ireland A."/>
            <person name="Larimer J."/>
            <person name="McCowan C."/>
            <person name="Murphy C."/>
            <person name="Pearson M."/>
            <person name="Poon T.W."/>
            <person name="Priest M."/>
            <person name="Roberts A."/>
            <person name="Saif S."/>
            <person name="Shea T."/>
            <person name="Sykes S."/>
            <person name="Wortman J."/>
            <person name="Nusbaum C."/>
            <person name="Birren B."/>
        </authorList>
    </citation>
    <scope>NUCLEOTIDE SEQUENCE [LARGE SCALE GENOMIC DNA]</scope>
    <source>
        <strain evidence="15">NJM9701</strain>
    </source>
</reference>
<feature type="transmembrane region" description="Helical" evidence="14">
    <location>
        <begin position="266"/>
        <end position="288"/>
    </location>
</feature>
<comment type="pathway">
    <text evidence="13">Phospholipid metabolism; CDP-diacylglycerol biosynthesis; CDP-diacylglycerol from sn-glycerol 3-phosphate: step 3/3.</text>
</comment>
<dbReference type="PANTHER" id="PTHR46382">
    <property type="entry name" value="PHOSPHATIDATE CYTIDYLYLTRANSFERASE"/>
    <property type="match status" value="1"/>
</dbReference>
<feature type="transmembrane region" description="Helical" evidence="14">
    <location>
        <begin position="200"/>
        <end position="222"/>
    </location>
</feature>
<comment type="similarity">
    <text evidence="2 13">Belongs to the CDS family.</text>
</comment>
<evidence type="ECO:0000256" key="7">
    <source>
        <dbReference type="ARBA" id="ARBA00022695"/>
    </source>
</evidence>
<sequence length="404" mass="43239">MDIPAPPSGTGESLCRNFVKRLVAGVVLATAVVLVFVLCPRATTSALMATLLALCMYEYSWLVVHIKALMLAPSPVPSSLGQPANLPPLSSRPHAHTAAPLAWIHAPRLVVVALVSIAVVVATAAFFLGLFYVDTIDVTPTLFYYTFLPYVAVSAAVTTSGAFFSPNVPAAVSIVVSQISFLIIIMDSLLCPYDDVHCSYVIDTGFVLTAQSFVMCAVHLMAADDTPSAYLSMLLDQLGVVYIVGLIQILSNFVDLSAVSVGRKNVLVLLFTVWAADSGSYFTGHLLRNIGYKRFHPLARHLSPNKDIEGTVGGVVFGLVAMFIATNILHMTATGIIAKVAVTTAAILFSRCGDLFESLIKRAADVKDSSHLIPGHGGFLDRVDALLFASILFALYNIHLQLLE</sequence>
<dbReference type="GO" id="GO:0016024">
    <property type="term" value="P:CDP-diacylglycerol biosynthetic process"/>
    <property type="evidence" value="ECO:0007669"/>
    <property type="project" value="UniProtKB-UniPathway"/>
</dbReference>
<name>A0A024TJU6_9STRA</name>
<feature type="transmembrane region" description="Helical" evidence="14">
    <location>
        <begin position="109"/>
        <end position="133"/>
    </location>
</feature>
<comment type="catalytic activity">
    <reaction evidence="13">
        <text>a 1,2-diacyl-sn-glycero-3-phosphate + CTP + H(+) = a CDP-1,2-diacyl-sn-glycerol + diphosphate</text>
        <dbReference type="Rhea" id="RHEA:16229"/>
        <dbReference type="ChEBI" id="CHEBI:15378"/>
        <dbReference type="ChEBI" id="CHEBI:33019"/>
        <dbReference type="ChEBI" id="CHEBI:37563"/>
        <dbReference type="ChEBI" id="CHEBI:58332"/>
        <dbReference type="ChEBI" id="CHEBI:58608"/>
        <dbReference type="EC" id="2.7.7.41"/>
    </reaction>
</comment>
<dbReference type="GO" id="GO:0005886">
    <property type="term" value="C:plasma membrane"/>
    <property type="evidence" value="ECO:0007669"/>
    <property type="project" value="UniProtKB-SubCell"/>
</dbReference>
<dbReference type="InterPro" id="IPR000374">
    <property type="entry name" value="PC_trans"/>
</dbReference>
<evidence type="ECO:0000256" key="9">
    <source>
        <dbReference type="ARBA" id="ARBA00023098"/>
    </source>
</evidence>
<evidence type="ECO:0000256" key="3">
    <source>
        <dbReference type="ARBA" id="ARBA00022475"/>
    </source>
</evidence>
<evidence type="ECO:0000256" key="1">
    <source>
        <dbReference type="ARBA" id="ARBA00004651"/>
    </source>
</evidence>
<keyword evidence="6 13" id="KW-0812">Transmembrane</keyword>
<organism evidence="15">
    <name type="scientific">Aphanomyces invadans</name>
    <dbReference type="NCBI Taxonomy" id="157072"/>
    <lineage>
        <taxon>Eukaryota</taxon>
        <taxon>Sar</taxon>
        <taxon>Stramenopiles</taxon>
        <taxon>Oomycota</taxon>
        <taxon>Saprolegniomycetes</taxon>
        <taxon>Saprolegniales</taxon>
        <taxon>Verrucalvaceae</taxon>
        <taxon>Aphanomyces</taxon>
    </lineage>
</organism>
<evidence type="ECO:0000256" key="11">
    <source>
        <dbReference type="ARBA" id="ARBA00023209"/>
    </source>
</evidence>
<dbReference type="PANTHER" id="PTHR46382:SF1">
    <property type="entry name" value="PHOSPHATIDATE CYTIDYLYLTRANSFERASE"/>
    <property type="match status" value="1"/>
</dbReference>
<keyword evidence="7 13" id="KW-0548">Nucleotidyltransferase</keyword>
<evidence type="ECO:0000256" key="13">
    <source>
        <dbReference type="RuleBase" id="RU003938"/>
    </source>
</evidence>
<evidence type="ECO:0000256" key="12">
    <source>
        <dbReference type="ARBA" id="ARBA00023264"/>
    </source>
</evidence>
<keyword evidence="9" id="KW-0443">Lipid metabolism</keyword>
<dbReference type="eggNOG" id="KOG1440">
    <property type="taxonomic scope" value="Eukaryota"/>
</dbReference>
<accession>A0A024TJU6</accession>
<dbReference type="GeneID" id="20089017"/>
<evidence type="ECO:0000256" key="4">
    <source>
        <dbReference type="ARBA" id="ARBA00022516"/>
    </source>
</evidence>
<keyword evidence="10 14" id="KW-0472">Membrane</keyword>
<feature type="transmembrane region" description="Helical" evidence="14">
    <location>
        <begin position="170"/>
        <end position="193"/>
    </location>
</feature>
<evidence type="ECO:0000256" key="6">
    <source>
        <dbReference type="ARBA" id="ARBA00022692"/>
    </source>
</evidence>
<feature type="transmembrane region" description="Helical" evidence="14">
    <location>
        <begin position="234"/>
        <end position="254"/>
    </location>
</feature>
<feature type="transmembrane region" description="Helical" evidence="14">
    <location>
        <begin position="22"/>
        <end position="39"/>
    </location>
</feature>
<feature type="transmembrane region" description="Helical" evidence="14">
    <location>
        <begin position="46"/>
        <end position="66"/>
    </location>
</feature>
<dbReference type="RefSeq" id="XP_008877080.1">
    <property type="nucleotide sequence ID" value="XM_008878858.1"/>
</dbReference>
<evidence type="ECO:0000256" key="10">
    <source>
        <dbReference type="ARBA" id="ARBA00023136"/>
    </source>
</evidence>
<feature type="transmembrane region" description="Helical" evidence="14">
    <location>
        <begin position="142"/>
        <end position="164"/>
    </location>
</feature>
<evidence type="ECO:0000256" key="2">
    <source>
        <dbReference type="ARBA" id="ARBA00010185"/>
    </source>
</evidence>
<keyword evidence="8 14" id="KW-1133">Transmembrane helix</keyword>
<dbReference type="Pfam" id="PF01148">
    <property type="entry name" value="CTP_transf_1"/>
    <property type="match status" value="1"/>
</dbReference>
<comment type="subcellular location">
    <subcellularLocation>
        <location evidence="1">Cell membrane</location>
        <topology evidence="1">Multi-pass membrane protein</topology>
    </subcellularLocation>
</comment>
<dbReference type="VEuPathDB" id="FungiDB:H310_11967"/>
<evidence type="ECO:0000256" key="14">
    <source>
        <dbReference type="SAM" id="Phobius"/>
    </source>
</evidence>
<protein>
    <recommendedName>
        <fullName evidence="13">Phosphatidate cytidylyltransferase</fullName>
        <ecNumber evidence="13">2.7.7.41</ecNumber>
    </recommendedName>
</protein>
<dbReference type="AlphaFoldDB" id="A0A024TJU6"/>
<evidence type="ECO:0000256" key="5">
    <source>
        <dbReference type="ARBA" id="ARBA00022679"/>
    </source>
</evidence>
<keyword evidence="5 13" id="KW-0808">Transferase</keyword>
<keyword evidence="11" id="KW-0594">Phospholipid biosynthesis</keyword>
<proteinExistence type="inferred from homology"/>
<dbReference type="EMBL" id="KI913986">
    <property type="protein sequence ID" value="ETV94318.1"/>
    <property type="molecule type" value="Genomic_DNA"/>
</dbReference>
<dbReference type="PROSITE" id="PS01315">
    <property type="entry name" value="CDS"/>
    <property type="match status" value="1"/>
</dbReference>